<protein>
    <submittedName>
        <fullName evidence="2">Uncharacterized protein</fullName>
    </submittedName>
</protein>
<dbReference type="Proteomes" id="UP000011205">
    <property type="component" value="Unassembled WGS sequence"/>
</dbReference>
<evidence type="ECO:0000313" key="2">
    <source>
        <dbReference type="EMBL" id="ELS54502.1"/>
    </source>
</evidence>
<feature type="region of interest" description="Disordered" evidence="1">
    <location>
        <begin position="1"/>
        <end position="22"/>
    </location>
</feature>
<sequence length="31" mass="3007">MGRPRPGRVGHPGPGRAAGVHPAVVVVPAPG</sequence>
<name>L8PGH0_STRVR</name>
<proteinExistence type="predicted"/>
<gene>
    <name evidence="2" type="ORF">STVIR_4561</name>
</gene>
<feature type="compositionally biased region" description="Low complexity" evidence="1">
    <location>
        <begin position="9"/>
        <end position="22"/>
    </location>
</feature>
<evidence type="ECO:0000313" key="3">
    <source>
        <dbReference type="Proteomes" id="UP000011205"/>
    </source>
</evidence>
<evidence type="ECO:0000256" key="1">
    <source>
        <dbReference type="SAM" id="MobiDB-lite"/>
    </source>
</evidence>
<reference evidence="2 3" key="1">
    <citation type="journal article" date="2013" name="Genome Announc.">
        <title>Draft Genome Sequence of Streptomyces viridochromogenes Strain Tu57, Producer of Avilamycin.</title>
        <authorList>
            <person name="Gruning B.A."/>
            <person name="Erxleben A."/>
            <person name="Hahnlein A."/>
            <person name="Gunther S."/>
        </authorList>
    </citation>
    <scope>NUCLEOTIDE SEQUENCE [LARGE SCALE GENOMIC DNA]</scope>
    <source>
        <strain evidence="2 3">Tue57</strain>
    </source>
</reference>
<comment type="caution">
    <text evidence="2">The sequence shown here is derived from an EMBL/GenBank/DDBJ whole genome shotgun (WGS) entry which is preliminary data.</text>
</comment>
<dbReference type="AlphaFoldDB" id="L8PGH0"/>
<organism evidence="2 3">
    <name type="scientific">Streptomyces viridochromogenes Tue57</name>
    <dbReference type="NCBI Taxonomy" id="1160705"/>
    <lineage>
        <taxon>Bacteria</taxon>
        <taxon>Bacillati</taxon>
        <taxon>Actinomycetota</taxon>
        <taxon>Actinomycetes</taxon>
        <taxon>Kitasatosporales</taxon>
        <taxon>Streptomycetaceae</taxon>
        <taxon>Streptomyces</taxon>
    </lineage>
</organism>
<accession>L8PGH0</accession>
<dbReference type="EMBL" id="AMLP01000134">
    <property type="protein sequence ID" value="ELS54502.1"/>
    <property type="molecule type" value="Genomic_DNA"/>
</dbReference>